<dbReference type="Proteomes" id="UP000564806">
    <property type="component" value="Unassembled WGS sequence"/>
</dbReference>
<reference evidence="9" key="1">
    <citation type="submission" date="2020-06" db="EMBL/GenBank/DDBJ databases">
        <title>Paenibacillus sp. nov., isolated from soil.</title>
        <authorList>
            <person name="Seo Y.L."/>
        </authorList>
    </citation>
    <scope>NUCLEOTIDE SEQUENCE [LARGE SCALE GENOMIC DNA]</scope>
    <source>
        <strain evidence="9">JW14</strain>
    </source>
</reference>
<keyword evidence="2 8" id="KW-0732">Signal</keyword>
<dbReference type="Gene3D" id="3.40.190.10">
    <property type="entry name" value="Periplasmic binding protein-like II"/>
    <property type="match status" value="2"/>
</dbReference>
<dbReference type="PROSITE" id="PS51257">
    <property type="entry name" value="PROKAR_LIPOPROTEIN"/>
    <property type="match status" value="1"/>
</dbReference>
<gene>
    <name evidence="9" type="ORF">HPT30_27300</name>
</gene>
<comment type="caution">
    <text evidence="9">The sequence shown here is derived from an EMBL/GenBank/DDBJ whole genome shotgun (WGS) entry which is preliminary data.</text>
</comment>
<comment type="subcellular location">
    <subcellularLocation>
        <location evidence="1">Membrane</location>
        <topology evidence="1">Lipid-anchor</topology>
    </subcellularLocation>
</comment>
<keyword evidence="4" id="KW-0564">Palmitate</keyword>
<evidence type="ECO:0000256" key="8">
    <source>
        <dbReference type="SAM" id="SignalP"/>
    </source>
</evidence>
<evidence type="ECO:0000256" key="3">
    <source>
        <dbReference type="ARBA" id="ARBA00023136"/>
    </source>
</evidence>
<evidence type="ECO:0000256" key="4">
    <source>
        <dbReference type="ARBA" id="ARBA00023139"/>
    </source>
</evidence>
<evidence type="ECO:0000313" key="10">
    <source>
        <dbReference type="Proteomes" id="UP000564806"/>
    </source>
</evidence>
<evidence type="ECO:0000256" key="2">
    <source>
        <dbReference type="ARBA" id="ARBA00022729"/>
    </source>
</evidence>
<keyword evidence="3" id="KW-0472">Membrane</keyword>
<evidence type="ECO:0000256" key="5">
    <source>
        <dbReference type="ARBA" id="ARBA00023288"/>
    </source>
</evidence>
<dbReference type="EMBL" id="JABWCS010000221">
    <property type="protein sequence ID" value="NUU64061.1"/>
    <property type="molecule type" value="Genomic_DNA"/>
</dbReference>
<protein>
    <recommendedName>
        <fullName evidence="6">Lipoprotein</fullName>
    </recommendedName>
</protein>
<dbReference type="RefSeq" id="WP_175374423.1">
    <property type="nucleotide sequence ID" value="NZ_JABWCS010000221.1"/>
</dbReference>
<proteinExistence type="inferred from homology"/>
<evidence type="ECO:0000256" key="7">
    <source>
        <dbReference type="PIRSR" id="PIRSR002854-1"/>
    </source>
</evidence>
<feature type="lipid moiety-binding region" description="S-diacylglycerol cysteine" evidence="7">
    <location>
        <position position="26"/>
    </location>
</feature>
<keyword evidence="10" id="KW-1185">Reference proteome</keyword>
<dbReference type="SUPFAM" id="SSF53850">
    <property type="entry name" value="Periplasmic binding protein-like II"/>
    <property type="match status" value="1"/>
</dbReference>
<dbReference type="PANTHER" id="PTHR30429">
    <property type="entry name" value="D-METHIONINE-BINDING LIPOPROTEIN METQ"/>
    <property type="match status" value="1"/>
</dbReference>
<keyword evidence="5 6" id="KW-0449">Lipoprotein</keyword>
<feature type="signal peptide" evidence="8">
    <location>
        <begin position="1"/>
        <end position="25"/>
    </location>
</feature>
<feature type="chain" id="PRO_5039005059" description="Lipoprotein" evidence="8">
    <location>
        <begin position="26"/>
        <end position="293"/>
    </location>
</feature>
<sequence>MSKKSKWGRLLLTGSMVLAVLLVSACSSKETGTAGEASLKIGTTDIQSDLWNFVRDQAKEEGLKIEVVTLSGQVDMNQSLADGDLEANAFQHIAYLTSWNGIHNSSLVAADTTIIAPLGIYSKKIKNVDEIKDGAKIAIPNDQSNLVRALKLLETAKLIKLPEDFDLAKGGVDQIAENPHKLDIITAQSGMLPRVLDDVDAAIINNGVALEAGYKLDTSLFHENEEESAYVNVVATKEDILKDKAEAFKKLNTVLHSDKVKEYIQQRYEGNFIPVTRTIDDVVETFNKEYGKK</sequence>
<evidence type="ECO:0000256" key="1">
    <source>
        <dbReference type="ARBA" id="ARBA00004635"/>
    </source>
</evidence>
<dbReference type="AlphaFoldDB" id="A0A850F1Z6"/>
<evidence type="ECO:0000256" key="6">
    <source>
        <dbReference type="PIRNR" id="PIRNR002854"/>
    </source>
</evidence>
<name>A0A850F1Z6_9BACL</name>
<accession>A0A850F1Z6</accession>
<dbReference type="InterPro" id="IPR004872">
    <property type="entry name" value="Lipoprotein_NlpA"/>
</dbReference>
<dbReference type="Pfam" id="PF03180">
    <property type="entry name" value="Lipoprotein_9"/>
    <property type="match status" value="1"/>
</dbReference>
<dbReference type="PANTHER" id="PTHR30429:SF3">
    <property type="entry name" value="LIPOPROTEIN"/>
    <property type="match status" value="1"/>
</dbReference>
<comment type="similarity">
    <text evidence="6">Belongs to the nlpA lipoprotein family.</text>
</comment>
<evidence type="ECO:0000313" key="9">
    <source>
        <dbReference type="EMBL" id="NUU64061.1"/>
    </source>
</evidence>
<organism evidence="9 10">
    <name type="scientific">Paenibacillus agri</name>
    <dbReference type="NCBI Taxonomy" id="2744309"/>
    <lineage>
        <taxon>Bacteria</taxon>
        <taxon>Bacillati</taxon>
        <taxon>Bacillota</taxon>
        <taxon>Bacilli</taxon>
        <taxon>Bacillales</taxon>
        <taxon>Paenibacillaceae</taxon>
        <taxon>Paenibacillus</taxon>
    </lineage>
</organism>
<dbReference type="GO" id="GO:0016020">
    <property type="term" value="C:membrane"/>
    <property type="evidence" value="ECO:0007669"/>
    <property type="project" value="UniProtKB-SubCell"/>
</dbReference>
<dbReference type="PIRSF" id="PIRSF002854">
    <property type="entry name" value="MetQ"/>
    <property type="match status" value="1"/>
</dbReference>